<dbReference type="EMBL" id="JARYMX010000002">
    <property type="protein sequence ID" value="KAJ9560068.1"/>
    <property type="molecule type" value="Genomic_DNA"/>
</dbReference>
<feature type="compositionally biased region" description="Basic and acidic residues" evidence="1">
    <location>
        <begin position="60"/>
        <end position="76"/>
    </location>
</feature>
<dbReference type="Proteomes" id="UP001172457">
    <property type="component" value="Chromosome 2"/>
</dbReference>
<protein>
    <submittedName>
        <fullName evidence="2">Uncharacterized protein</fullName>
    </submittedName>
</protein>
<organism evidence="2 3">
    <name type="scientific">Centaurea solstitialis</name>
    <name type="common">yellow star-thistle</name>
    <dbReference type="NCBI Taxonomy" id="347529"/>
    <lineage>
        <taxon>Eukaryota</taxon>
        <taxon>Viridiplantae</taxon>
        <taxon>Streptophyta</taxon>
        <taxon>Embryophyta</taxon>
        <taxon>Tracheophyta</taxon>
        <taxon>Spermatophyta</taxon>
        <taxon>Magnoliopsida</taxon>
        <taxon>eudicotyledons</taxon>
        <taxon>Gunneridae</taxon>
        <taxon>Pentapetalae</taxon>
        <taxon>asterids</taxon>
        <taxon>campanulids</taxon>
        <taxon>Asterales</taxon>
        <taxon>Asteraceae</taxon>
        <taxon>Carduoideae</taxon>
        <taxon>Cardueae</taxon>
        <taxon>Centaureinae</taxon>
        <taxon>Centaurea</taxon>
    </lineage>
</organism>
<feature type="region of interest" description="Disordered" evidence="1">
    <location>
        <begin position="53"/>
        <end position="95"/>
    </location>
</feature>
<dbReference type="AlphaFoldDB" id="A0AA38TFL1"/>
<sequence>MLIQHFWVQNHMRLIPSVEWTGCGPETEPRSLSNHHLSTGPFKNEVVTIDETVRRSRLASSRDEKNDKALKSKDTRSNGIRAHKGTRLIPTDHDPTQLRVPLCGRPMIKISSHAVYGI</sequence>
<comment type="caution">
    <text evidence="2">The sequence shown here is derived from an EMBL/GenBank/DDBJ whole genome shotgun (WGS) entry which is preliminary data.</text>
</comment>
<evidence type="ECO:0000256" key="1">
    <source>
        <dbReference type="SAM" id="MobiDB-lite"/>
    </source>
</evidence>
<reference evidence="2" key="1">
    <citation type="submission" date="2023-03" db="EMBL/GenBank/DDBJ databases">
        <title>Chromosome-scale reference genome and RAD-based genetic map of yellow starthistle (Centaurea solstitialis) reveal putative structural variation and QTLs associated with invader traits.</title>
        <authorList>
            <person name="Reatini B."/>
            <person name="Cang F.A."/>
            <person name="Jiang Q."/>
            <person name="Mckibben M.T.W."/>
            <person name="Barker M.S."/>
            <person name="Rieseberg L.H."/>
            <person name="Dlugosch K.M."/>
        </authorList>
    </citation>
    <scope>NUCLEOTIDE SEQUENCE</scope>
    <source>
        <strain evidence="2">CAN-66</strain>
        <tissue evidence="2">Leaf</tissue>
    </source>
</reference>
<evidence type="ECO:0000313" key="2">
    <source>
        <dbReference type="EMBL" id="KAJ9560068.1"/>
    </source>
</evidence>
<name>A0AA38TFL1_9ASTR</name>
<evidence type="ECO:0000313" key="3">
    <source>
        <dbReference type="Proteomes" id="UP001172457"/>
    </source>
</evidence>
<accession>A0AA38TFL1</accession>
<proteinExistence type="predicted"/>
<keyword evidence="3" id="KW-1185">Reference proteome</keyword>
<gene>
    <name evidence="2" type="ORF">OSB04_005228</name>
</gene>